<sequence length="65" mass="7785">MGWKKRLIKERDELQSRLDRLSVFIVGFSFAKLDQRTKSLLRIQHGLMQDYLAVLNMRIERLGHE</sequence>
<dbReference type="Pfam" id="PF21825">
    <property type="entry name" value="crAss001_48"/>
    <property type="match status" value="1"/>
</dbReference>
<evidence type="ECO:0000313" key="1">
    <source>
        <dbReference type="EMBL" id="DAE22231.1"/>
    </source>
</evidence>
<protein>
    <submittedName>
        <fullName evidence="1">Uncharacterized protein</fullName>
    </submittedName>
</protein>
<dbReference type="EMBL" id="BK015729">
    <property type="protein sequence ID" value="DAE22231.1"/>
    <property type="molecule type" value="Genomic_DNA"/>
</dbReference>
<name>A0A8S5QSG9_9CAUD</name>
<reference evidence="1" key="1">
    <citation type="journal article" date="2021" name="Proc. Natl. Acad. Sci. U.S.A.">
        <title>A Catalog of Tens of Thousands of Viruses from Human Metagenomes Reveals Hidden Associations with Chronic Diseases.</title>
        <authorList>
            <person name="Tisza M.J."/>
            <person name="Buck C.B."/>
        </authorList>
    </citation>
    <scope>NUCLEOTIDE SEQUENCE</scope>
    <source>
        <strain evidence="1">Cta463</strain>
    </source>
</reference>
<proteinExistence type="predicted"/>
<organism evidence="1">
    <name type="scientific">Podoviridae sp. cta463</name>
    <dbReference type="NCBI Taxonomy" id="2826561"/>
    <lineage>
        <taxon>Viruses</taxon>
        <taxon>Duplodnaviria</taxon>
        <taxon>Heunggongvirae</taxon>
        <taxon>Uroviricota</taxon>
        <taxon>Caudoviricetes</taxon>
    </lineage>
</organism>
<accession>A0A8S5QSG9</accession>
<dbReference type="InterPro" id="IPR054052">
    <property type="entry name" value="Y16Q-like"/>
</dbReference>